<dbReference type="Pfam" id="PF05225">
    <property type="entry name" value="HTH_psq"/>
    <property type="match status" value="1"/>
</dbReference>
<evidence type="ECO:0000256" key="1">
    <source>
        <dbReference type="SAM" id="MobiDB-lite"/>
    </source>
</evidence>
<feature type="compositionally biased region" description="Basic residues" evidence="1">
    <location>
        <begin position="542"/>
        <end position="552"/>
    </location>
</feature>
<name>A0AAE1I1Q2_9NEOP</name>
<evidence type="ECO:0000259" key="2">
    <source>
        <dbReference type="Pfam" id="PF03184"/>
    </source>
</evidence>
<keyword evidence="5" id="KW-1185">Reference proteome</keyword>
<gene>
    <name evidence="4" type="ORF">KUF71_010804</name>
</gene>
<dbReference type="InterPro" id="IPR036397">
    <property type="entry name" value="RNaseH_sf"/>
</dbReference>
<dbReference type="Proteomes" id="UP001219518">
    <property type="component" value="Unassembled WGS sequence"/>
</dbReference>
<evidence type="ECO:0000259" key="3">
    <source>
        <dbReference type="Pfam" id="PF05225"/>
    </source>
</evidence>
<reference evidence="4" key="1">
    <citation type="submission" date="2021-07" db="EMBL/GenBank/DDBJ databases">
        <authorList>
            <person name="Catto M.A."/>
            <person name="Jacobson A."/>
            <person name="Kennedy G."/>
            <person name="Labadie P."/>
            <person name="Hunt B.G."/>
            <person name="Srinivasan R."/>
        </authorList>
    </citation>
    <scope>NUCLEOTIDE SEQUENCE</scope>
    <source>
        <strain evidence="4">PL_HMW_Pooled</strain>
        <tissue evidence="4">Head</tissue>
    </source>
</reference>
<reference evidence="4" key="2">
    <citation type="journal article" date="2023" name="BMC Genomics">
        <title>Pest status, molecular evolution, and epigenetic factors derived from the genome assembly of Frankliniella fusca, a thysanopteran phytovirus vector.</title>
        <authorList>
            <person name="Catto M.A."/>
            <person name="Labadie P.E."/>
            <person name="Jacobson A.L."/>
            <person name="Kennedy G.G."/>
            <person name="Srinivasan R."/>
            <person name="Hunt B.G."/>
        </authorList>
    </citation>
    <scope>NUCLEOTIDE SEQUENCE</scope>
    <source>
        <strain evidence="4">PL_HMW_Pooled</strain>
    </source>
</reference>
<dbReference type="InterPro" id="IPR004875">
    <property type="entry name" value="DDE_SF_endonuclease_dom"/>
</dbReference>
<dbReference type="PANTHER" id="PTHR19303:SF74">
    <property type="entry name" value="POGO TRANSPOSABLE ELEMENT WITH KRAB DOMAIN"/>
    <property type="match status" value="1"/>
</dbReference>
<feature type="region of interest" description="Disordered" evidence="1">
    <location>
        <begin position="488"/>
        <end position="567"/>
    </location>
</feature>
<comment type="caution">
    <text evidence="4">The sequence shown here is derived from an EMBL/GenBank/DDBJ whole genome shotgun (WGS) entry which is preliminary data.</text>
</comment>
<feature type="domain" description="DDE-1" evidence="2">
    <location>
        <begin position="276"/>
        <end position="405"/>
    </location>
</feature>
<dbReference type="Gene3D" id="1.10.10.60">
    <property type="entry name" value="Homeodomain-like"/>
    <property type="match status" value="1"/>
</dbReference>
<feature type="region of interest" description="Disordered" evidence="1">
    <location>
        <begin position="1"/>
        <end position="85"/>
    </location>
</feature>
<evidence type="ECO:0000313" key="4">
    <source>
        <dbReference type="EMBL" id="KAK3931922.1"/>
    </source>
</evidence>
<proteinExistence type="predicted"/>
<protein>
    <submittedName>
        <fullName evidence="4">Jerky protein homolog-like</fullName>
    </submittedName>
</protein>
<dbReference type="PANTHER" id="PTHR19303">
    <property type="entry name" value="TRANSPOSON"/>
    <property type="match status" value="1"/>
</dbReference>
<evidence type="ECO:0000313" key="5">
    <source>
        <dbReference type="Proteomes" id="UP001219518"/>
    </source>
</evidence>
<dbReference type="InterPro" id="IPR007889">
    <property type="entry name" value="HTH_Psq"/>
</dbReference>
<dbReference type="EMBL" id="JAHWGI010001432">
    <property type="protein sequence ID" value="KAK3931922.1"/>
    <property type="molecule type" value="Genomic_DNA"/>
</dbReference>
<accession>A0AAE1I1Q2</accession>
<organism evidence="4 5">
    <name type="scientific">Frankliniella fusca</name>
    <dbReference type="NCBI Taxonomy" id="407009"/>
    <lineage>
        <taxon>Eukaryota</taxon>
        <taxon>Metazoa</taxon>
        <taxon>Ecdysozoa</taxon>
        <taxon>Arthropoda</taxon>
        <taxon>Hexapoda</taxon>
        <taxon>Insecta</taxon>
        <taxon>Pterygota</taxon>
        <taxon>Neoptera</taxon>
        <taxon>Paraneoptera</taxon>
        <taxon>Thysanoptera</taxon>
        <taxon>Terebrantia</taxon>
        <taxon>Thripoidea</taxon>
        <taxon>Thripidae</taxon>
        <taxon>Frankliniella</taxon>
    </lineage>
</organism>
<dbReference type="Gene3D" id="3.30.420.10">
    <property type="entry name" value="Ribonuclease H-like superfamily/Ribonuclease H"/>
    <property type="match status" value="1"/>
</dbReference>
<feature type="compositionally biased region" description="Acidic residues" evidence="1">
    <location>
        <begin position="517"/>
        <end position="531"/>
    </location>
</feature>
<dbReference type="InterPro" id="IPR050863">
    <property type="entry name" value="CenT-Element_Derived"/>
</dbReference>
<sequence length="660" mass="75429">MRRLRSGRPLAAETESATRLTPESGEAALSPAPQPRPHSWRIPDRPRTPPPKRKCARRALVQQPLRCSPRKKNRGRYQPNTPSRPKRLMRACQAVAEGMSVRVAAHTYNVRRSTLSDECQNKHPKAKGRPTALTATEESVLVDHLLVQADWGFPLSRADVSVLVKEYLDKSDKRVTQFKDNLPGWRWVKMFLERHRRLNFLVPKHIKTSRSKVDPDTVTKYFENLQESTKDVPPQNIVNYDETSVADTPTEKKLIVRRGEKYPVKCVTTSKSAMSVMFAGTAAGHMFPPYVVYRSKELTESWTTGGPPGTRYNRSKSGWFDKIIFEDWFLTIILPWARNTDGKKVLIGDNVSSHFSAKVIELCAKHNISFVCLPPNSTHLLQPLDVAFFSPLKTAWKRILLEWKDQDSNRHLTLPKPHFPCLLRRLVDEISERSEQNLKSGFRATGIFPLDKNEALKRFPGYLGSPGRQEIYKRVSDSFIEKLQEKRYGNQNARRGGKRLRVSPGKSWAPEDLPGVSDEEKEEESDPDDPGENTQATPKRSMQPRRRGRVQLHRSDSPDNNGVPGNFEAKPGDWVLVKFAKKRKVSHSIGYVNCIDENYELSCKFLRPSDKPGHFIWPHEPVTKSVDYSDVEKVLSVPKKLKRKGTPLRFEESFEGFNIE</sequence>
<feature type="domain" description="HTH psq-type" evidence="3">
    <location>
        <begin position="86"/>
        <end position="126"/>
    </location>
</feature>
<dbReference type="GO" id="GO:0003677">
    <property type="term" value="F:DNA binding"/>
    <property type="evidence" value="ECO:0007669"/>
    <property type="project" value="InterPro"/>
</dbReference>
<dbReference type="Pfam" id="PF03184">
    <property type="entry name" value="DDE_1"/>
    <property type="match status" value="1"/>
</dbReference>
<dbReference type="AlphaFoldDB" id="A0AAE1I1Q2"/>
<dbReference type="GO" id="GO:0005634">
    <property type="term" value="C:nucleus"/>
    <property type="evidence" value="ECO:0007669"/>
    <property type="project" value="TreeGrafter"/>
</dbReference>